<dbReference type="Proteomes" id="UP000663844">
    <property type="component" value="Unassembled WGS sequence"/>
</dbReference>
<dbReference type="InterPro" id="IPR029063">
    <property type="entry name" value="SAM-dependent_MTases_sf"/>
</dbReference>
<dbReference type="Gene3D" id="3.40.50.150">
    <property type="entry name" value="Vaccinia Virus protein VP39"/>
    <property type="match status" value="1"/>
</dbReference>
<dbReference type="EMBL" id="CAJOAZ010028926">
    <property type="protein sequence ID" value="CAF4421302.1"/>
    <property type="molecule type" value="Genomic_DNA"/>
</dbReference>
<dbReference type="AlphaFoldDB" id="A0A820QDY9"/>
<dbReference type="SUPFAM" id="SSF53335">
    <property type="entry name" value="S-adenosyl-L-methionine-dependent methyltransferases"/>
    <property type="match status" value="1"/>
</dbReference>
<gene>
    <name evidence="1" type="ORF">OXD698_LOCUS52656</name>
</gene>
<sequence>MASYLLGVIAAEYIFRIVPVGTHTWNKFIRPTDLITLFEKNGFSVVLNNGMIYNPITNRWSWSENKAINYALCAVKN</sequence>
<organism evidence="1 2">
    <name type="scientific">Adineta steineri</name>
    <dbReference type="NCBI Taxonomy" id="433720"/>
    <lineage>
        <taxon>Eukaryota</taxon>
        <taxon>Metazoa</taxon>
        <taxon>Spiralia</taxon>
        <taxon>Gnathifera</taxon>
        <taxon>Rotifera</taxon>
        <taxon>Eurotatoria</taxon>
        <taxon>Bdelloidea</taxon>
        <taxon>Adinetida</taxon>
        <taxon>Adinetidae</taxon>
        <taxon>Adineta</taxon>
    </lineage>
</organism>
<accession>A0A820QDY9</accession>
<comment type="caution">
    <text evidence="1">The sequence shown here is derived from an EMBL/GenBank/DDBJ whole genome shotgun (WGS) entry which is preliminary data.</text>
</comment>
<proteinExistence type="predicted"/>
<reference evidence="1" key="1">
    <citation type="submission" date="2021-02" db="EMBL/GenBank/DDBJ databases">
        <authorList>
            <person name="Nowell W R."/>
        </authorList>
    </citation>
    <scope>NUCLEOTIDE SEQUENCE</scope>
</reference>
<name>A0A820QDY9_9BILA</name>
<protein>
    <submittedName>
        <fullName evidence="1">Uncharacterized protein</fullName>
    </submittedName>
</protein>
<evidence type="ECO:0000313" key="2">
    <source>
        <dbReference type="Proteomes" id="UP000663844"/>
    </source>
</evidence>
<evidence type="ECO:0000313" key="1">
    <source>
        <dbReference type="EMBL" id="CAF4421302.1"/>
    </source>
</evidence>